<keyword evidence="1" id="KW-1133">Transmembrane helix</keyword>
<feature type="transmembrane region" description="Helical" evidence="1">
    <location>
        <begin position="304"/>
        <end position="328"/>
    </location>
</feature>
<dbReference type="EMBL" id="CP022572">
    <property type="protein sequence ID" value="AZU62615.1"/>
    <property type="molecule type" value="Genomic_DNA"/>
</dbReference>
<dbReference type="GO" id="GO:0016020">
    <property type="term" value="C:membrane"/>
    <property type="evidence" value="ECO:0007669"/>
    <property type="project" value="InterPro"/>
</dbReference>
<dbReference type="Proteomes" id="UP000282892">
    <property type="component" value="Chromosome"/>
</dbReference>
<feature type="transmembrane region" description="Helical" evidence="1">
    <location>
        <begin position="334"/>
        <end position="354"/>
    </location>
</feature>
<dbReference type="InterPro" id="IPR007820">
    <property type="entry name" value="AbrB_fam"/>
</dbReference>
<keyword evidence="1" id="KW-0472">Membrane</keyword>
<dbReference type="OrthoDB" id="5460360at2"/>
<feature type="transmembrane region" description="Helical" evidence="1">
    <location>
        <begin position="277"/>
        <end position="297"/>
    </location>
</feature>
<evidence type="ECO:0000313" key="3">
    <source>
        <dbReference type="Proteomes" id="UP000282892"/>
    </source>
</evidence>
<keyword evidence="3" id="KW-1185">Reference proteome</keyword>
<feature type="transmembrane region" description="Helical" evidence="1">
    <location>
        <begin position="117"/>
        <end position="136"/>
    </location>
</feature>
<accession>A0A3T0HZP7</accession>
<evidence type="ECO:0000256" key="1">
    <source>
        <dbReference type="SAM" id="Phobius"/>
    </source>
</evidence>
<sequence>MNQKRLYILLLCILSGYFVSLTGISVGWMIGAFLMGGIFSLWIPSWIHPAEGSPGVPKYWMFIGQWILGVELGQKMNTGVFHLFIENWLYVITILLVSILFSLLSGYFLWRFSQTDFLTSFIGTAPGGISVMPIFAEEIGANPALVSIIQIIRVLLVIGTVPLLAIYWTNSSEELHTRVIASDASVGAHQLFWMGLVVLLSVGGSFLAKYLKFPTPWLLGSMIVVAILQAIGGGLYKESLTVIYWPHWLLVISQLLIGVSIGSRLTSRMFVGIKRTLLVGSLGSVGLIMVMALCATVMSKVTDISWITAILAFAPGGIAEMAATAVALDADSTFVVVVQVLRIGVVITVLPTVFKFLERRITKKEISMTK</sequence>
<name>A0A3T0HZP7_9BACI</name>
<feature type="transmembrane region" description="Helical" evidence="1">
    <location>
        <begin position="88"/>
        <end position="110"/>
    </location>
</feature>
<dbReference type="PIRSF" id="PIRSF038991">
    <property type="entry name" value="Protein_AbrB"/>
    <property type="match status" value="1"/>
</dbReference>
<dbReference type="STRING" id="1193713.GCA_001636315_05589"/>
<reference evidence="2 3" key="1">
    <citation type="submission" date="2017-07" db="EMBL/GenBank/DDBJ databases">
        <title>The complete genome sequence of Bacillus mesonae strain H20-5, an efficient strain improving plant abiotic stress resistance.</title>
        <authorList>
            <person name="Kim S.Y."/>
            <person name="Song H."/>
            <person name="Sang M.K."/>
            <person name="Weon H.-Y."/>
            <person name="Song J."/>
        </authorList>
    </citation>
    <scope>NUCLEOTIDE SEQUENCE [LARGE SCALE GENOMIC DNA]</scope>
    <source>
        <strain evidence="2 3">H20-5</strain>
    </source>
</reference>
<evidence type="ECO:0000313" key="2">
    <source>
        <dbReference type="EMBL" id="AZU62615.1"/>
    </source>
</evidence>
<proteinExistence type="predicted"/>
<feature type="transmembrane region" description="Helical" evidence="1">
    <location>
        <begin position="191"/>
        <end position="211"/>
    </location>
</feature>
<protein>
    <recommendedName>
        <fullName evidence="4">AbrB family transcriptional regulator</fullName>
    </recommendedName>
</protein>
<feature type="transmembrane region" description="Helical" evidence="1">
    <location>
        <begin position="248"/>
        <end position="265"/>
    </location>
</feature>
<keyword evidence="1" id="KW-0812">Transmembrane</keyword>
<feature type="transmembrane region" description="Helical" evidence="1">
    <location>
        <begin position="7"/>
        <end position="24"/>
    </location>
</feature>
<dbReference type="RefSeq" id="WP_127487392.1">
    <property type="nucleotide sequence ID" value="NZ_CP022572.1"/>
</dbReference>
<evidence type="ECO:0008006" key="4">
    <source>
        <dbReference type="Google" id="ProtNLM"/>
    </source>
</evidence>
<feature type="transmembrane region" description="Helical" evidence="1">
    <location>
        <begin position="148"/>
        <end position="170"/>
    </location>
</feature>
<gene>
    <name evidence="2" type="ORF">CHR53_15825</name>
</gene>
<dbReference type="Pfam" id="PF05145">
    <property type="entry name" value="AbrB"/>
    <property type="match status" value="1"/>
</dbReference>
<dbReference type="AlphaFoldDB" id="A0A3T0HZP7"/>
<dbReference type="InterPro" id="IPR017516">
    <property type="entry name" value="AbrB_dup"/>
</dbReference>
<feature type="transmembrane region" description="Helical" evidence="1">
    <location>
        <begin position="217"/>
        <end position="236"/>
    </location>
</feature>
<dbReference type="PANTHER" id="PTHR38457:SF1">
    <property type="entry name" value="REGULATOR ABRB-RELATED"/>
    <property type="match status" value="1"/>
</dbReference>
<dbReference type="PANTHER" id="PTHR38457">
    <property type="entry name" value="REGULATOR ABRB-RELATED"/>
    <property type="match status" value="1"/>
</dbReference>
<dbReference type="NCBIfam" id="TIGR03082">
    <property type="entry name" value="Gneg_AbrB_dup"/>
    <property type="match status" value="2"/>
</dbReference>
<dbReference type="KEGG" id="nmk:CHR53_15825"/>
<dbReference type="GO" id="GO:0010468">
    <property type="term" value="P:regulation of gene expression"/>
    <property type="evidence" value="ECO:0007669"/>
    <property type="project" value="InterPro"/>
</dbReference>
<organism evidence="2 3">
    <name type="scientific">Neobacillus mesonae</name>
    <dbReference type="NCBI Taxonomy" id="1193713"/>
    <lineage>
        <taxon>Bacteria</taxon>
        <taxon>Bacillati</taxon>
        <taxon>Bacillota</taxon>
        <taxon>Bacilli</taxon>
        <taxon>Bacillales</taxon>
        <taxon>Bacillaceae</taxon>
        <taxon>Neobacillus</taxon>
    </lineage>
</organism>